<evidence type="ECO:0000256" key="1">
    <source>
        <dbReference type="SAM" id="MobiDB-lite"/>
    </source>
</evidence>
<keyword evidence="3" id="KW-1185">Reference proteome</keyword>
<proteinExistence type="predicted"/>
<sequence length="316" mass="35755">MKRQPPSPYADSNMNSYGGSQMQHQVSGQRMRHNQPGVGNFSGRPDSYPAEADHPYKSSKVEGQWHWDRDAQSIPNQMPSHGFHEGKIEFADIVAVHLCMLYLLHVQYILSQKRSASQGGNGTRSYYHGQTPDPKLGTENQVNNEARAQPHEQDMEVGYEDNLLPLSFEGLERKFHDDVMRLAKEHNEAEDAENVRHRDKIIEINTRYQEKLSALRAQQANRREEFLRKESQARLTQYQQAGMSTYPSTGLQDARGYSGTAVAGAAAEAHQSYPTSQFDSYRDRPQFAGGGRTQGTEGRVPYPEGRVYNNAGGRYY</sequence>
<dbReference type="PANTHER" id="PTHR34210:SF4">
    <property type="match status" value="1"/>
</dbReference>
<feature type="region of interest" description="Disordered" evidence="1">
    <location>
        <begin position="273"/>
        <end position="316"/>
    </location>
</feature>
<dbReference type="AlphaFoldDB" id="A0A9Q0GIU9"/>
<feature type="region of interest" description="Disordered" evidence="1">
    <location>
        <begin position="1"/>
        <end position="57"/>
    </location>
</feature>
<dbReference type="OrthoDB" id="1899623at2759"/>
<feature type="region of interest" description="Disordered" evidence="1">
    <location>
        <begin position="117"/>
        <end position="140"/>
    </location>
</feature>
<reference evidence="2" key="1">
    <citation type="submission" date="2022-02" db="EMBL/GenBank/DDBJ databases">
        <authorList>
            <person name="Henning P.M."/>
            <person name="McCubbin A.G."/>
            <person name="Shore J.S."/>
        </authorList>
    </citation>
    <scope>NUCLEOTIDE SEQUENCE</scope>
    <source>
        <strain evidence="2">F60SS</strain>
        <tissue evidence="2">Leaves</tissue>
    </source>
</reference>
<accession>A0A9Q0GIU9</accession>
<gene>
    <name evidence="2" type="ORF">Tsubulata_017747</name>
</gene>
<dbReference type="EMBL" id="JAKUCV010000534">
    <property type="protein sequence ID" value="KAJ4849637.1"/>
    <property type="molecule type" value="Genomic_DNA"/>
</dbReference>
<reference evidence="2" key="2">
    <citation type="journal article" date="2023" name="Plants (Basel)">
        <title>Annotation of the Turnera subulata (Passifloraceae) Draft Genome Reveals the S-Locus Evolved after the Divergence of Turneroideae from Passifloroideae in a Stepwise Manner.</title>
        <authorList>
            <person name="Henning P.M."/>
            <person name="Roalson E.H."/>
            <person name="Mir W."/>
            <person name="McCubbin A.G."/>
            <person name="Shore J.S."/>
        </authorList>
    </citation>
    <scope>NUCLEOTIDE SEQUENCE</scope>
    <source>
        <strain evidence="2">F60SS</strain>
    </source>
</reference>
<comment type="caution">
    <text evidence="2">The sequence shown here is derived from an EMBL/GenBank/DDBJ whole genome shotgun (WGS) entry which is preliminary data.</text>
</comment>
<dbReference type="Proteomes" id="UP001141552">
    <property type="component" value="Unassembled WGS sequence"/>
</dbReference>
<dbReference type="PANTHER" id="PTHR34210">
    <property type="entry name" value="OS01G0252900 PROTEIN"/>
    <property type="match status" value="1"/>
</dbReference>
<organism evidence="2 3">
    <name type="scientific">Turnera subulata</name>
    <dbReference type="NCBI Taxonomy" id="218843"/>
    <lineage>
        <taxon>Eukaryota</taxon>
        <taxon>Viridiplantae</taxon>
        <taxon>Streptophyta</taxon>
        <taxon>Embryophyta</taxon>
        <taxon>Tracheophyta</taxon>
        <taxon>Spermatophyta</taxon>
        <taxon>Magnoliopsida</taxon>
        <taxon>eudicotyledons</taxon>
        <taxon>Gunneridae</taxon>
        <taxon>Pentapetalae</taxon>
        <taxon>rosids</taxon>
        <taxon>fabids</taxon>
        <taxon>Malpighiales</taxon>
        <taxon>Passifloraceae</taxon>
        <taxon>Turnera</taxon>
    </lineage>
</organism>
<protein>
    <submittedName>
        <fullName evidence="2">Uncharacterized protein</fullName>
    </submittedName>
</protein>
<name>A0A9Q0GIU9_9ROSI</name>
<evidence type="ECO:0000313" key="3">
    <source>
        <dbReference type="Proteomes" id="UP001141552"/>
    </source>
</evidence>
<feature type="compositionally biased region" description="Polar residues" evidence="1">
    <location>
        <begin position="10"/>
        <end position="28"/>
    </location>
</feature>
<evidence type="ECO:0000313" key="2">
    <source>
        <dbReference type="EMBL" id="KAJ4849637.1"/>
    </source>
</evidence>